<dbReference type="AlphaFoldDB" id="A0AAW1U564"/>
<dbReference type="EMBL" id="JARQZJ010000032">
    <property type="protein sequence ID" value="KAK9874514.1"/>
    <property type="molecule type" value="Genomic_DNA"/>
</dbReference>
<proteinExistence type="predicted"/>
<evidence type="ECO:0000313" key="1">
    <source>
        <dbReference type="EMBL" id="KAK9874514.1"/>
    </source>
</evidence>
<dbReference type="Proteomes" id="UP001431783">
    <property type="component" value="Unassembled WGS sequence"/>
</dbReference>
<evidence type="ECO:0000313" key="2">
    <source>
        <dbReference type="Proteomes" id="UP001431783"/>
    </source>
</evidence>
<protein>
    <submittedName>
        <fullName evidence="1">Uncharacterized protein</fullName>
    </submittedName>
</protein>
<name>A0AAW1U564_9CUCU</name>
<keyword evidence="2" id="KW-1185">Reference proteome</keyword>
<reference evidence="1 2" key="1">
    <citation type="submission" date="2023-03" db="EMBL/GenBank/DDBJ databases">
        <title>Genome insight into feeding habits of ladybird beetles.</title>
        <authorList>
            <person name="Li H.-S."/>
            <person name="Huang Y.-H."/>
            <person name="Pang H."/>
        </authorList>
    </citation>
    <scope>NUCLEOTIDE SEQUENCE [LARGE SCALE GENOMIC DNA]</scope>
    <source>
        <strain evidence="1">SYSU_2023b</strain>
        <tissue evidence="1">Whole body</tissue>
    </source>
</reference>
<gene>
    <name evidence="1" type="ORF">WA026_005358</name>
</gene>
<comment type="caution">
    <text evidence="1">The sequence shown here is derived from an EMBL/GenBank/DDBJ whole genome shotgun (WGS) entry which is preliminary data.</text>
</comment>
<sequence>MYMEGWKIRLCGMNIIKSIRKTKNGMLLINAIDGTGNAETLVNTLKSTFDKDKIRKAGKYTKRKATVLEGLDILATQETILKAIKEKVKNGRIYGAIGAEEKVINMLEELKRNKKVGLTEARIVKKRKKKGVINVGI</sequence>
<organism evidence="1 2">
    <name type="scientific">Henosepilachna vigintioctopunctata</name>
    <dbReference type="NCBI Taxonomy" id="420089"/>
    <lineage>
        <taxon>Eukaryota</taxon>
        <taxon>Metazoa</taxon>
        <taxon>Ecdysozoa</taxon>
        <taxon>Arthropoda</taxon>
        <taxon>Hexapoda</taxon>
        <taxon>Insecta</taxon>
        <taxon>Pterygota</taxon>
        <taxon>Neoptera</taxon>
        <taxon>Endopterygota</taxon>
        <taxon>Coleoptera</taxon>
        <taxon>Polyphaga</taxon>
        <taxon>Cucujiformia</taxon>
        <taxon>Coccinelloidea</taxon>
        <taxon>Coccinellidae</taxon>
        <taxon>Epilachninae</taxon>
        <taxon>Epilachnini</taxon>
        <taxon>Henosepilachna</taxon>
    </lineage>
</organism>
<accession>A0AAW1U564</accession>